<name>A0ABS8RT10_DATST</name>
<gene>
    <name evidence="1" type="ORF">HAX54_002202</name>
</gene>
<comment type="caution">
    <text evidence="1">The sequence shown here is derived from an EMBL/GenBank/DDBJ whole genome shotgun (WGS) entry which is preliminary data.</text>
</comment>
<organism evidence="1 2">
    <name type="scientific">Datura stramonium</name>
    <name type="common">Jimsonweed</name>
    <name type="synonym">Common thornapple</name>
    <dbReference type="NCBI Taxonomy" id="4076"/>
    <lineage>
        <taxon>Eukaryota</taxon>
        <taxon>Viridiplantae</taxon>
        <taxon>Streptophyta</taxon>
        <taxon>Embryophyta</taxon>
        <taxon>Tracheophyta</taxon>
        <taxon>Spermatophyta</taxon>
        <taxon>Magnoliopsida</taxon>
        <taxon>eudicotyledons</taxon>
        <taxon>Gunneridae</taxon>
        <taxon>Pentapetalae</taxon>
        <taxon>asterids</taxon>
        <taxon>lamiids</taxon>
        <taxon>Solanales</taxon>
        <taxon>Solanaceae</taxon>
        <taxon>Solanoideae</taxon>
        <taxon>Datureae</taxon>
        <taxon>Datura</taxon>
    </lineage>
</organism>
<sequence length="126" mass="14805">MPLKESACLVNNNVYFKTQGEESHRDPWRLQPRINQYSLGRVPRPTPGTTTFSHNALVGLFLPRPYKGNKEKVRLDLQIIIRVVGARNNFINILLRRRFFLSQISLDIRNRRGKTRRSGRYNVEWA</sequence>
<dbReference type="Proteomes" id="UP000823775">
    <property type="component" value="Unassembled WGS sequence"/>
</dbReference>
<accession>A0ABS8RT10</accession>
<proteinExistence type="predicted"/>
<keyword evidence="2" id="KW-1185">Reference proteome</keyword>
<feature type="non-terminal residue" evidence="1">
    <location>
        <position position="126"/>
    </location>
</feature>
<reference evidence="1 2" key="1">
    <citation type="journal article" date="2021" name="BMC Genomics">
        <title>Datura genome reveals duplications of psychoactive alkaloid biosynthetic genes and high mutation rate following tissue culture.</title>
        <authorList>
            <person name="Rajewski A."/>
            <person name="Carter-House D."/>
            <person name="Stajich J."/>
            <person name="Litt A."/>
        </authorList>
    </citation>
    <scope>NUCLEOTIDE SEQUENCE [LARGE SCALE GENOMIC DNA]</scope>
    <source>
        <strain evidence="1">AR-01</strain>
    </source>
</reference>
<protein>
    <submittedName>
        <fullName evidence="1">Uncharacterized protein</fullName>
    </submittedName>
</protein>
<dbReference type="EMBL" id="JACEIK010000110">
    <property type="protein sequence ID" value="MCD7449899.1"/>
    <property type="molecule type" value="Genomic_DNA"/>
</dbReference>
<evidence type="ECO:0000313" key="2">
    <source>
        <dbReference type="Proteomes" id="UP000823775"/>
    </source>
</evidence>
<evidence type="ECO:0000313" key="1">
    <source>
        <dbReference type="EMBL" id="MCD7449899.1"/>
    </source>
</evidence>